<evidence type="ECO:0000313" key="13">
    <source>
        <dbReference type="EMBL" id="KAF7261685.1"/>
    </source>
</evidence>
<keyword evidence="8" id="KW-0325">Glycoprotein</keyword>
<keyword evidence="5" id="KW-0130">Cell adhesion</keyword>
<evidence type="ECO:0000259" key="12">
    <source>
        <dbReference type="PROSITE" id="PS50268"/>
    </source>
</evidence>
<dbReference type="InterPro" id="IPR020894">
    <property type="entry name" value="Cadherin_CS"/>
</dbReference>
<dbReference type="InterPro" id="IPR002126">
    <property type="entry name" value="Cadherin-like_dom"/>
</dbReference>
<dbReference type="PANTHER" id="PTHR24028:SF146">
    <property type="entry name" value="CADHERIN 96CB, ISOFORM D-RELATED"/>
    <property type="match status" value="1"/>
</dbReference>
<dbReference type="Proteomes" id="UP000822476">
    <property type="component" value="Unassembled WGS sequence"/>
</dbReference>
<keyword evidence="14" id="KW-1185">Reference proteome</keyword>
<dbReference type="Pfam" id="PF08266">
    <property type="entry name" value="Cadherin_2"/>
    <property type="match status" value="1"/>
</dbReference>
<dbReference type="SMART" id="SM00112">
    <property type="entry name" value="CA"/>
    <property type="match status" value="6"/>
</dbReference>
<dbReference type="PROSITE" id="PS50268">
    <property type="entry name" value="CADHERIN_2"/>
    <property type="match status" value="7"/>
</dbReference>
<keyword evidence="4 9" id="KW-0106">Calcium</keyword>
<dbReference type="SUPFAM" id="SSF49313">
    <property type="entry name" value="Cadherin-like"/>
    <property type="match status" value="6"/>
</dbReference>
<dbReference type="PRINTS" id="PR00205">
    <property type="entry name" value="CADHERIN"/>
</dbReference>
<accession>A0A8S9Z2M9</accession>
<keyword evidence="2 11" id="KW-0812">Transmembrane</keyword>
<dbReference type="InterPro" id="IPR013164">
    <property type="entry name" value="Cadherin_N"/>
</dbReference>
<keyword evidence="7 11" id="KW-0472">Membrane</keyword>
<dbReference type="GO" id="GO:0005886">
    <property type="term" value="C:plasma membrane"/>
    <property type="evidence" value="ECO:0007669"/>
    <property type="project" value="InterPro"/>
</dbReference>
<comment type="subcellular location">
    <subcellularLocation>
        <location evidence="1">Membrane</location>
        <topology evidence="1">Single-pass membrane protein</topology>
    </subcellularLocation>
</comment>
<feature type="domain" description="Cadherin" evidence="12">
    <location>
        <begin position="869"/>
        <end position="993"/>
    </location>
</feature>
<feature type="compositionally biased region" description="Polar residues" evidence="10">
    <location>
        <begin position="941"/>
        <end position="952"/>
    </location>
</feature>
<evidence type="ECO:0000313" key="14">
    <source>
        <dbReference type="Proteomes" id="UP000822476"/>
    </source>
</evidence>
<sequence>MPATVDCDYMFSWSVDALIVISGPFSYPFFANALSVPKNTISDTATVTFVLVEESRIGTKIGNIYAKMNAVSGVASSINIVDKDPFLEFKPNRYIALNGTSGDLYVRSRIDRESLCSDVGTCCATTAGLGAELSFTPNVQFGPMSSRDMMLGHASCALRMLVLQSPANSRFVEIIVRILDLNDNAPAWSSKILDVEIPEHATIGHSVKLPEAIDTDQGPFNTVVTYKLFDAEYSSETEQILCNNCLSYDDPPNKIFDSSVNRRNSPFKLDSQMMQTPTVGPLKFDLKLRVEGEIDREKQATYFFILYAIDGQDEYHLHKNWLKSSEYVDQVSTSNVKHTGTLTIKVNVLDINDHEPAFVDPQPTVTIAENTKPGTVIYQAVARDTDISDQSKLTYQISASASPEVLRCFQIDPVSGVVKIKGSLNRYNATVLPSNDVSFDPSSQTGDTNFLRKSIIGYLIPLQVTDRIHKGTAILRVQLTQVNLHAPRIQIASHLKMSPTGDQLWVLENTKPDSIIAIINIEDPDKPIQQTVQEYPSQHSTRPECFTSQDYFSIRPLLIRAMNEFKLILMHPLDREKRESYSIKIECWDSGSPPLSSEIDLMVHVEDVDDSFPIFERSIYLASVKEDQPPHTLVVRVHATDADVGKNAAIFYHIVRQTYIFVSARTEGRDQESSPIEERPMLTINPKTGEIYTEVILDRETVSLINCTVEACGNSCSENMMLASDAISETIRTQTQVIVAVEDVNDCKPQFNSTSYEFAIVEGQPPHTQIGRVFAVDHDAESQNSALRYSLRPIPGPVGQMTKLYVTVSADGIIYTYHSKLDREHTPLISFEVVATDNGNPMLSAFASVLVRVLDTNDNSPIWLFPKQFGYQSTINVSQHATIGLQIAQLKAVDPDEGLNGEVVYSILHGNEDGFLEVDSINGALYLSKSLYRLSYNTTSKQNNAPRVNQTQKETELHIKSSQTQQWTHRRTDNIYIHRIILKASDRGTPPLFNTTVLNIAIVPFDEKEALDKVDHHPSDKKSLMMQQFSSVNTDGIMSRFDHDLIIMIILITLTSIISLVLVTAICLIRCRNVSSLRPSLTPRLHNSCSQSQHHQQQQQQQKIEQPIRWWMQPTRWFGRRSQPNSQTCNAEIQLRGSCPELCEKNKSGEGMWKIYSKWCLIFMF</sequence>
<evidence type="ECO:0000256" key="1">
    <source>
        <dbReference type="ARBA" id="ARBA00004167"/>
    </source>
</evidence>
<dbReference type="GO" id="GO:0005509">
    <property type="term" value="F:calcium ion binding"/>
    <property type="evidence" value="ECO:0007669"/>
    <property type="project" value="UniProtKB-UniRule"/>
</dbReference>
<dbReference type="Gene3D" id="2.60.40.60">
    <property type="entry name" value="Cadherins"/>
    <property type="match status" value="7"/>
</dbReference>
<evidence type="ECO:0000256" key="10">
    <source>
        <dbReference type="SAM" id="MobiDB-lite"/>
    </source>
</evidence>
<feature type="transmembrane region" description="Helical" evidence="11">
    <location>
        <begin position="1045"/>
        <end position="1069"/>
    </location>
</feature>
<keyword evidence="3" id="KW-0677">Repeat</keyword>
<feature type="domain" description="Cadherin" evidence="12">
    <location>
        <begin position="506"/>
        <end position="615"/>
    </location>
</feature>
<evidence type="ECO:0000256" key="9">
    <source>
        <dbReference type="PROSITE-ProRule" id="PRU00043"/>
    </source>
</evidence>
<dbReference type="EMBL" id="JTDE01000290">
    <property type="protein sequence ID" value="KAF7261685.1"/>
    <property type="molecule type" value="Genomic_DNA"/>
</dbReference>
<gene>
    <name evidence="13" type="ORF">EG68_01352</name>
</gene>
<reference evidence="13" key="1">
    <citation type="submission" date="2019-07" db="EMBL/GenBank/DDBJ databases">
        <title>Annotation for the trematode Paragonimus miyazaki's.</title>
        <authorList>
            <person name="Choi Y.-J."/>
        </authorList>
    </citation>
    <scope>NUCLEOTIDE SEQUENCE</scope>
    <source>
        <strain evidence="13">Japan</strain>
    </source>
</reference>
<evidence type="ECO:0000256" key="2">
    <source>
        <dbReference type="ARBA" id="ARBA00022692"/>
    </source>
</evidence>
<dbReference type="Pfam" id="PF00028">
    <property type="entry name" value="Cadherin"/>
    <property type="match status" value="4"/>
</dbReference>
<feature type="domain" description="Cadherin" evidence="12">
    <location>
        <begin position="752"/>
        <end position="863"/>
    </location>
</feature>
<dbReference type="AlphaFoldDB" id="A0A8S9Z2M9"/>
<evidence type="ECO:0000256" key="4">
    <source>
        <dbReference type="ARBA" id="ARBA00022837"/>
    </source>
</evidence>
<dbReference type="OrthoDB" id="6252479at2759"/>
<dbReference type="PANTHER" id="PTHR24028">
    <property type="entry name" value="CADHERIN-87A"/>
    <property type="match status" value="1"/>
</dbReference>
<dbReference type="InterPro" id="IPR015919">
    <property type="entry name" value="Cadherin-like_sf"/>
</dbReference>
<keyword evidence="6 11" id="KW-1133">Transmembrane helix</keyword>
<protein>
    <recommendedName>
        <fullName evidence="12">Cadherin domain-containing protein</fullName>
    </recommendedName>
</protein>
<dbReference type="CDD" id="cd11304">
    <property type="entry name" value="Cadherin_repeat"/>
    <property type="match status" value="6"/>
</dbReference>
<evidence type="ECO:0000256" key="3">
    <source>
        <dbReference type="ARBA" id="ARBA00022737"/>
    </source>
</evidence>
<evidence type="ECO:0000256" key="7">
    <source>
        <dbReference type="ARBA" id="ARBA00023136"/>
    </source>
</evidence>
<dbReference type="FunFam" id="2.60.40.60:FF:000092">
    <property type="entry name" value="Protocadherin 8"/>
    <property type="match status" value="1"/>
</dbReference>
<evidence type="ECO:0000256" key="5">
    <source>
        <dbReference type="ARBA" id="ARBA00022889"/>
    </source>
</evidence>
<dbReference type="GO" id="GO:0007156">
    <property type="term" value="P:homophilic cell adhesion via plasma membrane adhesion molecules"/>
    <property type="evidence" value="ECO:0007669"/>
    <property type="project" value="InterPro"/>
</dbReference>
<dbReference type="InterPro" id="IPR050174">
    <property type="entry name" value="Protocadherin/Cadherin-CA"/>
</dbReference>
<feature type="domain" description="Cadherin" evidence="12">
    <location>
        <begin position="359"/>
        <end position="489"/>
    </location>
</feature>
<name>A0A8S9Z2M9_9TREM</name>
<evidence type="ECO:0000256" key="6">
    <source>
        <dbReference type="ARBA" id="ARBA00022989"/>
    </source>
</evidence>
<feature type="region of interest" description="Disordered" evidence="10">
    <location>
        <begin position="941"/>
        <end position="964"/>
    </location>
</feature>
<proteinExistence type="predicted"/>
<organism evidence="13 14">
    <name type="scientific">Paragonimus skrjabini miyazakii</name>
    <dbReference type="NCBI Taxonomy" id="59628"/>
    <lineage>
        <taxon>Eukaryota</taxon>
        <taxon>Metazoa</taxon>
        <taxon>Spiralia</taxon>
        <taxon>Lophotrochozoa</taxon>
        <taxon>Platyhelminthes</taxon>
        <taxon>Trematoda</taxon>
        <taxon>Digenea</taxon>
        <taxon>Plagiorchiida</taxon>
        <taxon>Troglotremata</taxon>
        <taxon>Troglotrematidae</taxon>
        <taxon>Paragonimus</taxon>
    </lineage>
</organism>
<evidence type="ECO:0000256" key="8">
    <source>
        <dbReference type="ARBA" id="ARBA00023180"/>
    </source>
</evidence>
<evidence type="ECO:0000256" key="11">
    <source>
        <dbReference type="SAM" id="Phobius"/>
    </source>
</evidence>
<feature type="domain" description="Cadherin" evidence="12">
    <location>
        <begin position="616"/>
        <end position="751"/>
    </location>
</feature>
<feature type="domain" description="Cadherin" evidence="12">
    <location>
        <begin position="189"/>
        <end position="358"/>
    </location>
</feature>
<feature type="domain" description="Cadherin" evidence="12">
    <location>
        <begin position="43"/>
        <end position="188"/>
    </location>
</feature>
<comment type="caution">
    <text evidence="13">The sequence shown here is derived from an EMBL/GenBank/DDBJ whole genome shotgun (WGS) entry which is preliminary data.</text>
</comment>
<dbReference type="PROSITE" id="PS00232">
    <property type="entry name" value="CADHERIN_1"/>
    <property type="match status" value="3"/>
</dbReference>